<dbReference type="InterPro" id="IPR005119">
    <property type="entry name" value="LysR_subst-bd"/>
</dbReference>
<dbReference type="Pfam" id="PF03466">
    <property type="entry name" value="LysR_substrate"/>
    <property type="match status" value="1"/>
</dbReference>
<dbReference type="FunFam" id="1.10.10.10:FF:000001">
    <property type="entry name" value="LysR family transcriptional regulator"/>
    <property type="match status" value="1"/>
</dbReference>
<dbReference type="GO" id="GO:0003700">
    <property type="term" value="F:DNA-binding transcription factor activity"/>
    <property type="evidence" value="ECO:0007669"/>
    <property type="project" value="InterPro"/>
</dbReference>
<keyword evidence="3" id="KW-0238">DNA-binding</keyword>
<dbReference type="Pfam" id="PF00126">
    <property type="entry name" value="HTH_1"/>
    <property type="match status" value="1"/>
</dbReference>
<protein>
    <submittedName>
        <fullName evidence="6">LysR family transcriptional regulator</fullName>
    </submittedName>
</protein>
<dbReference type="PANTHER" id="PTHR30126">
    <property type="entry name" value="HTH-TYPE TRANSCRIPTIONAL REGULATOR"/>
    <property type="match status" value="1"/>
</dbReference>
<evidence type="ECO:0000256" key="1">
    <source>
        <dbReference type="ARBA" id="ARBA00009437"/>
    </source>
</evidence>
<evidence type="ECO:0000256" key="3">
    <source>
        <dbReference type="ARBA" id="ARBA00023125"/>
    </source>
</evidence>
<reference evidence="6 7" key="1">
    <citation type="submission" date="2018-06" db="EMBL/GenBank/DDBJ databases">
        <title>Noncontiguous genome sequence of Ruminococcaceae bacterium ASD2818.</title>
        <authorList>
            <person name="Chaplin A.V."/>
            <person name="Sokolova S.R."/>
            <person name="Kochetkova T.O."/>
            <person name="Goltsov A.Y."/>
            <person name="Trofimov D.Y."/>
            <person name="Efimov B.A."/>
        </authorList>
    </citation>
    <scope>NUCLEOTIDE SEQUENCE [LARGE SCALE GENOMIC DNA]</scope>
    <source>
        <strain evidence="6 7">ASD2818</strain>
    </source>
</reference>
<evidence type="ECO:0000259" key="5">
    <source>
        <dbReference type="PROSITE" id="PS50931"/>
    </source>
</evidence>
<dbReference type="PROSITE" id="PS50931">
    <property type="entry name" value="HTH_LYSR"/>
    <property type="match status" value="1"/>
</dbReference>
<proteinExistence type="inferred from homology"/>
<dbReference type="SUPFAM" id="SSF53850">
    <property type="entry name" value="Periplasmic binding protein-like II"/>
    <property type="match status" value="1"/>
</dbReference>
<dbReference type="GO" id="GO:0000976">
    <property type="term" value="F:transcription cis-regulatory region binding"/>
    <property type="evidence" value="ECO:0007669"/>
    <property type="project" value="TreeGrafter"/>
</dbReference>
<dbReference type="Gene3D" id="1.10.10.10">
    <property type="entry name" value="Winged helix-like DNA-binding domain superfamily/Winged helix DNA-binding domain"/>
    <property type="match status" value="1"/>
</dbReference>
<dbReference type="Proteomes" id="UP000249377">
    <property type="component" value="Unassembled WGS sequence"/>
</dbReference>
<sequence length="302" mass="33487">MVTLRHLVVFKAVFEELHFTRAAERLYLTQSAVSHAIKDLEEETGTVLFERRGREMAPTSYAVRFWEQASGIVEQYEHLNRTIKHLQEETPLRIASCITMACYWLPGVLCAFTQRLPQIPVNVTVASATQVTELLRTGKTDLALLEGARPNGSFGFETFSAYTLKVACAPDYCFQAGQPGSPEELAVERLLLRERGSAIRDTLDSFFLLNGITLQPLWTSVNSTALVQAAKAGLGITVLPDVLIQGEVCRGTLKLLPVTGFSLQNEIFAAWNEPKHFTEPLQTFLDCIRDDPPSEEGAEAAL</sequence>
<keyword evidence="2" id="KW-0805">Transcription regulation</keyword>
<dbReference type="InterPro" id="IPR036390">
    <property type="entry name" value="WH_DNA-bd_sf"/>
</dbReference>
<feature type="domain" description="HTH lysR-type" evidence="5">
    <location>
        <begin position="2"/>
        <end position="59"/>
    </location>
</feature>
<dbReference type="InterPro" id="IPR036388">
    <property type="entry name" value="WH-like_DNA-bd_sf"/>
</dbReference>
<organism evidence="6 7">
    <name type="scientific">Hydrogeniiclostridium mannosilyticum</name>
    <dbReference type="NCBI Taxonomy" id="2764322"/>
    <lineage>
        <taxon>Bacteria</taxon>
        <taxon>Bacillati</taxon>
        <taxon>Bacillota</taxon>
        <taxon>Clostridia</taxon>
        <taxon>Eubacteriales</taxon>
        <taxon>Acutalibacteraceae</taxon>
        <taxon>Hydrogeniiclostridium</taxon>
    </lineage>
</organism>
<dbReference type="InterPro" id="IPR000847">
    <property type="entry name" value="LysR_HTH_N"/>
</dbReference>
<accession>A0A328UAB9</accession>
<dbReference type="PRINTS" id="PR00039">
    <property type="entry name" value="HTHLYSR"/>
</dbReference>
<name>A0A328UAB9_9FIRM</name>
<dbReference type="Gene3D" id="3.40.190.290">
    <property type="match status" value="1"/>
</dbReference>
<comment type="similarity">
    <text evidence="1">Belongs to the LysR transcriptional regulatory family.</text>
</comment>
<dbReference type="AlphaFoldDB" id="A0A328UAB9"/>
<evidence type="ECO:0000256" key="4">
    <source>
        <dbReference type="ARBA" id="ARBA00023163"/>
    </source>
</evidence>
<evidence type="ECO:0000313" key="6">
    <source>
        <dbReference type="EMBL" id="RAQ25509.1"/>
    </source>
</evidence>
<gene>
    <name evidence="6" type="ORF">DPQ25_10835</name>
</gene>
<dbReference type="PANTHER" id="PTHR30126:SF40">
    <property type="entry name" value="HTH-TYPE TRANSCRIPTIONAL REGULATOR GLTR"/>
    <property type="match status" value="1"/>
</dbReference>
<comment type="caution">
    <text evidence="6">The sequence shown here is derived from an EMBL/GenBank/DDBJ whole genome shotgun (WGS) entry which is preliminary data.</text>
</comment>
<evidence type="ECO:0000256" key="2">
    <source>
        <dbReference type="ARBA" id="ARBA00023015"/>
    </source>
</evidence>
<keyword evidence="4" id="KW-0804">Transcription</keyword>
<dbReference type="EMBL" id="QLYR01000008">
    <property type="protein sequence ID" value="RAQ25509.1"/>
    <property type="molecule type" value="Genomic_DNA"/>
</dbReference>
<keyword evidence="7" id="KW-1185">Reference proteome</keyword>
<dbReference type="SUPFAM" id="SSF46785">
    <property type="entry name" value="Winged helix' DNA-binding domain"/>
    <property type="match status" value="1"/>
</dbReference>
<evidence type="ECO:0000313" key="7">
    <source>
        <dbReference type="Proteomes" id="UP000249377"/>
    </source>
</evidence>